<dbReference type="Proteomes" id="UP001056708">
    <property type="component" value="Chromosome"/>
</dbReference>
<keyword evidence="4" id="KW-1185">Reference proteome</keyword>
<dbReference type="PANTHER" id="PTHR12935:SF0">
    <property type="entry name" value="GAMMA-GLUTAMYLCYCLOTRANSFERASE"/>
    <property type="match status" value="1"/>
</dbReference>
<evidence type="ECO:0000256" key="1">
    <source>
        <dbReference type="ARBA" id="ARBA00023239"/>
    </source>
</evidence>
<evidence type="ECO:0000256" key="2">
    <source>
        <dbReference type="SAM" id="MobiDB-lite"/>
    </source>
</evidence>
<dbReference type="CDD" id="cd06661">
    <property type="entry name" value="GGCT_like"/>
    <property type="match status" value="1"/>
</dbReference>
<sequence>MQRLRDNKPGTTMSDRPQGQLTRTRTSRQPCVTPRSLPPSSEPTFYYFAYGSCMCPVDLQRTLGENTCDYVLGTATLQGYRLAFNRRSKRRNCGVLDIVPDASRTVEGVLYRLPWRLSDRLDEREEIPTGGYRRETISVHCGDRHYSQVRTYVVVNKLPAELAPNDWYFSVVLRGAITCGLSEPYCWQLFEHMYRLQQGQGTPRPLQPNCFLPRSA</sequence>
<dbReference type="Pfam" id="PF13772">
    <property type="entry name" value="AIG2_2"/>
    <property type="match status" value="1"/>
</dbReference>
<evidence type="ECO:0000313" key="3">
    <source>
        <dbReference type="EMBL" id="USR92122.1"/>
    </source>
</evidence>
<dbReference type="RefSeq" id="WP_252664194.1">
    <property type="nucleotide sequence ID" value="NZ_CP098611.1"/>
</dbReference>
<name>A0ABY5ATH1_9CYAN</name>
<dbReference type="InterPro" id="IPR017939">
    <property type="entry name" value="G-Glutamylcylcotransferase"/>
</dbReference>
<dbReference type="InterPro" id="IPR013024">
    <property type="entry name" value="GGCT-like"/>
</dbReference>
<dbReference type="EMBL" id="CP098611">
    <property type="protein sequence ID" value="USR92122.1"/>
    <property type="molecule type" value="Genomic_DNA"/>
</dbReference>
<protein>
    <submittedName>
        <fullName evidence="3">Gamma-glutamylcyclotransferase</fullName>
    </submittedName>
</protein>
<dbReference type="Gene3D" id="3.10.490.10">
    <property type="entry name" value="Gamma-glutamyl cyclotransferase-like"/>
    <property type="match status" value="1"/>
</dbReference>
<reference evidence="3" key="1">
    <citation type="submission" date="2022-06" db="EMBL/GenBank/DDBJ databases">
        <title>Genome sequence of Phormidium yuhuli AB48 isolated from an industrial photobioreactor environment.</title>
        <authorList>
            <person name="Qiu Y."/>
            <person name="Noonan A.J.C."/>
            <person name="Dofher K."/>
            <person name="Koch M."/>
            <person name="Kieft B."/>
            <person name="Lin X."/>
            <person name="Ziels R.M."/>
            <person name="Hallam S.J."/>
        </authorList>
    </citation>
    <scope>NUCLEOTIDE SEQUENCE</scope>
    <source>
        <strain evidence="3">AB48</strain>
    </source>
</reference>
<dbReference type="InterPro" id="IPR036568">
    <property type="entry name" value="GGCT-like_sf"/>
</dbReference>
<evidence type="ECO:0000313" key="4">
    <source>
        <dbReference type="Proteomes" id="UP001056708"/>
    </source>
</evidence>
<accession>A0ABY5ATH1</accession>
<feature type="compositionally biased region" description="Polar residues" evidence="2">
    <location>
        <begin position="9"/>
        <end position="30"/>
    </location>
</feature>
<organism evidence="3 4">
    <name type="scientific">Phormidium yuhuli AB48</name>
    <dbReference type="NCBI Taxonomy" id="2940671"/>
    <lineage>
        <taxon>Bacteria</taxon>
        <taxon>Bacillati</taxon>
        <taxon>Cyanobacteriota</taxon>
        <taxon>Cyanophyceae</taxon>
        <taxon>Oscillatoriophycideae</taxon>
        <taxon>Oscillatoriales</taxon>
        <taxon>Oscillatoriaceae</taxon>
        <taxon>Phormidium</taxon>
        <taxon>Phormidium yuhuli</taxon>
    </lineage>
</organism>
<proteinExistence type="predicted"/>
<gene>
    <name evidence="3" type="ORF">NEA10_05200</name>
</gene>
<dbReference type="PANTHER" id="PTHR12935">
    <property type="entry name" value="GAMMA-GLUTAMYLCYCLOTRANSFERASE"/>
    <property type="match status" value="1"/>
</dbReference>
<dbReference type="SUPFAM" id="SSF110857">
    <property type="entry name" value="Gamma-glutamyl cyclotransferase-like"/>
    <property type="match status" value="1"/>
</dbReference>
<keyword evidence="1" id="KW-0456">Lyase</keyword>
<feature type="region of interest" description="Disordered" evidence="2">
    <location>
        <begin position="1"/>
        <end position="38"/>
    </location>
</feature>